<dbReference type="EMBL" id="LWAJ01000040">
    <property type="protein sequence ID" value="KZL51165.1"/>
    <property type="molecule type" value="Genomic_DNA"/>
</dbReference>
<sequence>MRKKKLSQAGNQQGSSAVEIFKSKTIRLTTPVLAIAGWLAMMTSSMAVTTSYANDYRVCTARLLNLGMTEQAVSQGCAKALRPRDLSSCVLKINQQTQISAVDALSSCGQARRPQDLSTCVAGIASNAPEAIHTTVLNYCGRSLLPERFAQCVVGLSSETSIAPTQAMDTCIDASDSVSGFSPASAPQDRVFTQFSPSFEVTPIPGNPGSQ</sequence>
<reference evidence="2 3" key="1">
    <citation type="submission" date="2016-04" db="EMBL/GenBank/DDBJ databases">
        <title>Draft Genome Assembly of the Bloom-forming Cyanobacterium Nodularia spumigena Strain CENA596 in Shrimp Production Ponds.</title>
        <authorList>
            <person name="Popin R.V."/>
            <person name="Rigonato J."/>
            <person name="Abreu V.A."/>
            <person name="Andreote A.P."/>
            <person name="Silveira S.B."/>
            <person name="Odebrecht C."/>
            <person name="Fiore M.F."/>
        </authorList>
    </citation>
    <scope>NUCLEOTIDE SEQUENCE [LARGE SCALE GENOMIC DNA]</scope>
    <source>
        <strain evidence="2 3">CENA596</strain>
    </source>
</reference>
<dbReference type="RefSeq" id="WP_063871601.1">
    <property type="nucleotide sequence ID" value="NZ_CAWMRI010000040.1"/>
</dbReference>
<gene>
    <name evidence="2" type="ORF">A2T98_03670</name>
</gene>
<protein>
    <submittedName>
        <fullName evidence="2">Uncharacterized protein</fullName>
    </submittedName>
</protein>
<comment type="caution">
    <text evidence="2">The sequence shown here is derived from an EMBL/GenBank/DDBJ whole genome shotgun (WGS) entry which is preliminary data.</text>
</comment>
<evidence type="ECO:0000313" key="3">
    <source>
        <dbReference type="Proteomes" id="UP000076555"/>
    </source>
</evidence>
<keyword evidence="1" id="KW-0812">Transmembrane</keyword>
<dbReference type="OrthoDB" id="425719at2"/>
<evidence type="ECO:0000256" key="1">
    <source>
        <dbReference type="SAM" id="Phobius"/>
    </source>
</evidence>
<dbReference type="Proteomes" id="UP000076555">
    <property type="component" value="Unassembled WGS sequence"/>
</dbReference>
<keyword evidence="1" id="KW-0472">Membrane</keyword>
<organism evidence="2 3">
    <name type="scientific">Nodularia spumigena CENA596</name>
    <dbReference type="NCBI Taxonomy" id="1819295"/>
    <lineage>
        <taxon>Bacteria</taxon>
        <taxon>Bacillati</taxon>
        <taxon>Cyanobacteriota</taxon>
        <taxon>Cyanophyceae</taxon>
        <taxon>Nostocales</taxon>
        <taxon>Nodulariaceae</taxon>
        <taxon>Nodularia</taxon>
    </lineage>
</organism>
<accession>A0A161VUV1</accession>
<keyword evidence="1" id="KW-1133">Transmembrane helix</keyword>
<proteinExistence type="predicted"/>
<evidence type="ECO:0000313" key="2">
    <source>
        <dbReference type="EMBL" id="KZL51165.1"/>
    </source>
</evidence>
<name>A0A161VUV1_NODSP</name>
<dbReference type="AlphaFoldDB" id="A0A161VUV1"/>
<feature type="transmembrane region" description="Helical" evidence="1">
    <location>
        <begin position="32"/>
        <end position="53"/>
    </location>
</feature>